<dbReference type="GO" id="GO:0031966">
    <property type="term" value="C:mitochondrial membrane"/>
    <property type="evidence" value="ECO:0007669"/>
    <property type="project" value="UniProtKB-SubCell"/>
</dbReference>
<feature type="transmembrane region" description="Helical" evidence="16">
    <location>
        <begin position="134"/>
        <end position="153"/>
    </location>
</feature>
<dbReference type="EMBL" id="KU739466">
    <property type="protein sequence ID" value="AND96325.1"/>
    <property type="molecule type" value="Genomic_DNA"/>
</dbReference>
<organism evidence="17">
    <name type="scientific">Onitis falcatus</name>
    <dbReference type="NCBI Taxonomy" id="206753"/>
    <lineage>
        <taxon>Eukaryota</taxon>
        <taxon>Metazoa</taxon>
        <taxon>Ecdysozoa</taxon>
        <taxon>Arthropoda</taxon>
        <taxon>Hexapoda</taxon>
        <taxon>Insecta</taxon>
        <taxon>Pterygota</taxon>
        <taxon>Neoptera</taxon>
        <taxon>Endopterygota</taxon>
        <taxon>Coleoptera</taxon>
        <taxon>Polyphaga</taxon>
        <taxon>Scarabaeiformia</taxon>
        <taxon>Scarabaeidae</taxon>
        <taxon>Scarabaeinae</taxon>
        <taxon>Scarabaeinae incertae sedis</taxon>
        <taxon>Onitis</taxon>
    </lineage>
</organism>
<evidence type="ECO:0000256" key="15">
    <source>
        <dbReference type="ARBA" id="ARBA00049551"/>
    </source>
</evidence>
<accession>A0A1X9HE75</accession>
<keyword evidence="7 16" id="KW-0812">Transmembrane</keyword>
<keyword evidence="5" id="KW-0813">Transport</keyword>
<feature type="transmembrane region" description="Helical" evidence="16">
    <location>
        <begin position="82"/>
        <end position="100"/>
    </location>
</feature>
<keyword evidence="10 16" id="KW-1133">Transmembrane helix</keyword>
<evidence type="ECO:0000256" key="1">
    <source>
        <dbReference type="ARBA" id="ARBA00004225"/>
    </source>
</evidence>
<gene>
    <name evidence="17" type="primary">nad6</name>
</gene>
<keyword evidence="8" id="KW-1278">Translocase</keyword>
<sequence>MTMMMILLLTISIMTLMLKHPLSLGSMLLTQTIITSLTIGTLSYNYWYSYILFLIMIGGMLILFIYMTSVASNEIFMPSIKIFYFFMSMFLISLILYYFIDNFFWTLNNSFNGEINSNQFYWSLNKYFNYPNNMIMYMLILYLLITLLTIVKITDFKKGALRSNTMK</sequence>
<evidence type="ECO:0000256" key="11">
    <source>
        <dbReference type="ARBA" id="ARBA00023027"/>
    </source>
</evidence>
<keyword evidence="13 16" id="KW-0472">Membrane</keyword>
<keyword evidence="6" id="KW-0679">Respiratory chain</keyword>
<evidence type="ECO:0000256" key="14">
    <source>
        <dbReference type="ARBA" id="ARBA00031019"/>
    </source>
</evidence>
<evidence type="ECO:0000256" key="13">
    <source>
        <dbReference type="ARBA" id="ARBA00023136"/>
    </source>
</evidence>
<evidence type="ECO:0000256" key="6">
    <source>
        <dbReference type="ARBA" id="ARBA00022660"/>
    </source>
</evidence>
<protein>
    <recommendedName>
        <fullName evidence="4">NADH-ubiquinone oxidoreductase chain 6</fullName>
        <ecNumber evidence="3">7.1.1.2</ecNumber>
    </recommendedName>
    <alternativeName>
        <fullName evidence="14">NADH dehydrogenase subunit 6</fullName>
    </alternativeName>
</protein>
<dbReference type="AlphaFoldDB" id="A0A1X9HE75"/>
<evidence type="ECO:0000256" key="5">
    <source>
        <dbReference type="ARBA" id="ARBA00022448"/>
    </source>
</evidence>
<evidence type="ECO:0000256" key="12">
    <source>
        <dbReference type="ARBA" id="ARBA00023128"/>
    </source>
</evidence>
<evidence type="ECO:0000256" key="10">
    <source>
        <dbReference type="ARBA" id="ARBA00022989"/>
    </source>
</evidence>
<dbReference type="InterPro" id="IPR050269">
    <property type="entry name" value="ComplexI_Subunit6"/>
</dbReference>
<reference evidence="17" key="1">
    <citation type="submission" date="2016-02" db="EMBL/GenBank/DDBJ databases">
        <title>Phylogeny of the Onthophagini (Coleoptera:Scarabaeidae).</title>
        <authorList>
            <person name="Thijmen B."/>
            <person name="Alfried V.P."/>
        </authorList>
    </citation>
    <scope>NUCLEOTIDE SEQUENCE</scope>
</reference>
<dbReference type="GO" id="GO:0008137">
    <property type="term" value="F:NADH dehydrogenase (ubiquinone) activity"/>
    <property type="evidence" value="ECO:0007669"/>
    <property type="project" value="UniProtKB-EC"/>
</dbReference>
<evidence type="ECO:0000256" key="7">
    <source>
        <dbReference type="ARBA" id="ARBA00022692"/>
    </source>
</evidence>
<evidence type="ECO:0000256" key="3">
    <source>
        <dbReference type="ARBA" id="ARBA00012944"/>
    </source>
</evidence>
<dbReference type="EC" id="7.1.1.2" evidence="3"/>
<dbReference type="PANTHER" id="PTHR11435:SF1">
    <property type="entry name" value="NADH-UBIQUINONE OXIDOREDUCTASE CHAIN 6"/>
    <property type="match status" value="1"/>
</dbReference>
<evidence type="ECO:0000256" key="8">
    <source>
        <dbReference type="ARBA" id="ARBA00022967"/>
    </source>
</evidence>
<comment type="similarity">
    <text evidence="2">Belongs to the complex I subunit 6 family.</text>
</comment>
<name>A0A1X9HE75_9SCAR</name>
<keyword evidence="11" id="KW-0520">NAD</keyword>
<comment type="subcellular location">
    <subcellularLocation>
        <location evidence="1">Mitochondrion membrane</location>
        <topology evidence="1">Multi-pass membrane protein</topology>
    </subcellularLocation>
</comment>
<evidence type="ECO:0000256" key="2">
    <source>
        <dbReference type="ARBA" id="ARBA00005698"/>
    </source>
</evidence>
<feature type="transmembrane region" description="Helical" evidence="16">
    <location>
        <begin position="46"/>
        <end position="70"/>
    </location>
</feature>
<dbReference type="PANTHER" id="PTHR11435">
    <property type="entry name" value="NADH UBIQUINONE OXIDOREDUCTASE SUBUNIT ND6"/>
    <property type="match status" value="1"/>
</dbReference>
<evidence type="ECO:0000256" key="9">
    <source>
        <dbReference type="ARBA" id="ARBA00022982"/>
    </source>
</evidence>
<proteinExistence type="inferred from homology"/>
<geneLocation type="mitochondrion" evidence="17"/>
<evidence type="ECO:0000256" key="16">
    <source>
        <dbReference type="SAM" id="Phobius"/>
    </source>
</evidence>
<comment type="catalytic activity">
    <reaction evidence="15">
        <text>a ubiquinone + NADH + 5 H(+)(in) = a ubiquinol + NAD(+) + 4 H(+)(out)</text>
        <dbReference type="Rhea" id="RHEA:29091"/>
        <dbReference type="Rhea" id="RHEA-COMP:9565"/>
        <dbReference type="Rhea" id="RHEA-COMP:9566"/>
        <dbReference type="ChEBI" id="CHEBI:15378"/>
        <dbReference type="ChEBI" id="CHEBI:16389"/>
        <dbReference type="ChEBI" id="CHEBI:17976"/>
        <dbReference type="ChEBI" id="CHEBI:57540"/>
        <dbReference type="ChEBI" id="CHEBI:57945"/>
        <dbReference type="EC" id="7.1.1.2"/>
    </reaction>
</comment>
<keyword evidence="12 17" id="KW-0496">Mitochondrion</keyword>
<evidence type="ECO:0000313" key="17">
    <source>
        <dbReference type="EMBL" id="AND96325.1"/>
    </source>
</evidence>
<evidence type="ECO:0000256" key="4">
    <source>
        <dbReference type="ARBA" id="ARBA00021095"/>
    </source>
</evidence>
<keyword evidence="9" id="KW-0249">Electron transport</keyword>